<comment type="caution">
    <text evidence="2">The sequence shown here is derived from an EMBL/GenBank/DDBJ whole genome shotgun (WGS) entry which is preliminary data.</text>
</comment>
<evidence type="ECO:0000313" key="2">
    <source>
        <dbReference type="EMBL" id="MCZ8545796.1"/>
    </source>
</evidence>
<dbReference type="Pfam" id="PF09037">
    <property type="entry name" value="Sulphotransf"/>
    <property type="match status" value="1"/>
</dbReference>
<dbReference type="Gene3D" id="3.40.50.300">
    <property type="entry name" value="P-loop containing nucleotide triphosphate hydrolases"/>
    <property type="match status" value="1"/>
</dbReference>
<gene>
    <name evidence="2" type="ORF">OOJ09_16510</name>
</gene>
<reference evidence="2" key="1">
    <citation type="submission" date="2022-11" db="EMBL/GenBank/DDBJ databases">
        <authorList>
            <person name="Coimbra C."/>
        </authorList>
    </citation>
    <scope>NUCLEOTIDE SEQUENCE</scope>
    <source>
        <strain evidence="2">Jales19</strain>
    </source>
</reference>
<accession>A0ABT4QW20</accession>
<feature type="domain" description="Sulphotransferase Stf0" evidence="1">
    <location>
        <begin position="107"/>
        <end position="228"/>
    </location>
</feature>
<dbReference type="Proteomes" id="UP001152178">
    <property type="component" value="Unassembled WGS sequence"/>
</dbReference>
<evidence type="ECO:0000313" key="3">
    <source>
        <dbReference type="Proteomes" id="UP001152178"/>
    </source>
</evidence>
<dbReference type="SUPFAM" id="SSF52540">
    <property type="entry name" value="P-loop containing nucleoside triphosphate hydrolases"/>
    <property type="match status" value="1"/>
</dbReference>
<dbReference type="InterPro" id="IPR015124">
    <property type="entry name" value="Stf0"/>
</dbReference>
<dbReference type="InterPro" id="IPR027417">
    <property type="entry name" value="P-loop_NTPase"/>
</dbReference>
<dbReference type="InterPro" id="IPR024628">
    <property type="entry name" value="Sulfotransferase_Stf0_dom"/>
</dbReference>
<evidence type="ECO:0000259" key="1">
    <source>
        <dbReference type="Pfam" id="PF09037"/>
    </source>
</evidence>
<dbReference type="EMBL" id="JAPFQA010000006">
    <property type="protein sequence ID" value="MCZ8545796.1"/>
    <property type="molecule type" value="Genomic_DNA"/>
</dbReference>
<name>A0ABT4QW20_9HYPH</name>
<organism evidence="2 3">
    <name type="scientific">Mesorhizobium qingshengii</name>
    <dbReference type="NCBI Taxonomy" id="1165689"/>
    <lineage>
        <taxon>Bacteria</taxon>
        <taxon>Pseudomonadati</taxon>
        <taxon>Pseudomonadota</taxon>
        <taxon>Alphaproteobacteria</taxon>
        <taxon>Hyphomicrobiales</taxon>
        <taxon>Phyllobacteriaceae</taxon>
        <taxon>Mesorhizobium</taxon>
    </lineage>
</organism>
<keyword evidence="3" id="KW-1185">Reference proteome</keyword>
<protein>
    <submittedName>
        <fullName evidence="2">Stf0 family sulfotransferase</fullName>
    </submittedName>
</protein>
<dbReference type="RefSeq" id="WP_269906190.1">
    <property type="nucleotide sequence ID" value="NZ_JAPFQA010000006.1"/>
</dbReference>
<sequence>MNLSNNEQWGHMKGVAILTEARSGSEWLGSLTNSTGTLGNSAEWLDTINLGFKPKSFDELLSAVIDRGGTANGRFAVKLFPRHLHWSQAKYGADFLAECVSRHDMGLVLLERRDRLRQAISHCRAKATGHWKSTMIGADLVPQYDFAGICQAYFLIEQSYAFWEAYLRIINLPYDHFFYEDLLDDPRPYVESMARQLSVEMPDGEFKTNLRLQRDTYTEDWVERFQNDARSTSPLAHLPENVAPRNIDNLARFLLKKQMRISQA</sequence>
<dbReference type="PIRSF" id="PIRSF021497">
    <property type="entry name" value="Sulphotransferase_Stf0"/>
    <property type="match status" value="1"/>
</dbReference>
<proteinExistence type="predicted"/>